<dbReference type="Proteomes" id="UP001497453">
    <property type="component" value="Chromosome 8"/>
</dbReference>
<evidence type="ECO:0000313" key="1">
    <source>
        <dbReference type="EMBL" id="CAL1715466.1"/>
    </source>
</evidence>
<proteinExistence type="predicted"/>
<protein>
    <recommendedName>
        <fullName evidence="3">BTB domain-containing protein</fullName>
    </recommendedName>
</protein>
<accession>A0ABP1E608</accession>
<evidence type="ECO:0000313" key="2">
    <source>
        <dbReference type="Proteomes" id="UP001497453"/>
    </source>
</evidence>
<name>A0ABP1E608_9APHY</name>
<sequence>MDGGTEMSEHGDTLLTTRDERQELIEPLLTPVRGFSHTTNPHNFTLLQISTPIQGEMADESLASSVSTAFSGSSGHDDGSPDLVFISADKVSFHTHYARVCNASSNNFNFLLPNSPEALTETGVFQLAEEAAVLNVIFHCIYKLPFEIYDPALSTLLSVVVALQKYGLSLQQYLIIGTPLYQQMSLKTASSPIDVYTVAASNDLFDLASVASSYLLSYPVDELSDEVSITMGPVYLRRLFSLHTQRLKALRALMASPPVEHPSTPACGEVEKKRLPRSWSLFCTSIAFYATPDMSSVKLRSVLETLGELMLCDVCKQSLLDRVQELVVQWSAIPMTILRDPLGYRAGT</sequence>
<gene>
    <name evidence="1" type="ORF">GFSPODELE1_LOCUS10239</name>
</gene>
<dbReference type="EMBL" id="OZ037951">
    <property type="protein sequence ID" value="CAL1715466.1"/>
    <property type="molecule type" value="Genomic_DNA"/>
</dbReference>
<keyword evidence="2" id="KW-1185">Reference proteome</keyword>
<reference evidence="2" key="1">
    <citation type="submission" date="2024-04" db="EMBL/GenBank/DDBJ databases">
        <authorList>
            <person name="Shaw F."/>
            <person name="Minotto A."/>
        </authorList>
    </citation>
    <scope>NUCLEOTIDE SEQUENCE [LARGE SCALE GENOMIC DNA]</scope>
</reference>
<organism evidence="1 2">
    <name type="scientific">Somion occarium</name>
    <dbReference type="NCBI Taxonomy" id="3059160"/>
    <lineage>
        <taxon>Eukaryota</taxon>
        <taxon>Fungi</taxon>
        <taxon>Dikarya</taxon>
        <taxon>Basidiomycota</taxon>
        <taxon>Agaricomycotina</taxon>
        <taxon>Agaricomycetes</taxon>
        <taxon>Polyporales</taxon>
        <taxon>Cerrenaceae</taxon>
        <taxon>Somion</taxon>
    </lineage>
</organism>
<evidence type="ECO:0008006" key="3">
    <source>
        <dbReference type="Google" id="ProtNLM"/>
    </source>
</evidence>